<evidence type="ECO:0000256" key="6">
    <source>
        <dbReference type="ARBA" id="ARBA00060707"/>
    </source>
</evidence>
<organism evidence="8 9">
    <name type="scientific">Kribbella soli</name>
    <dbReference type="NCBI Taxonomy" id="1124743"/>
    <lineage>
        <taxon>Bacteria</taxon>
        <taxon>Bacillati</taxon>
        <taxon>Actinomycetota</taxon>
        <taxon>Actinomycetes</taxon>
        <taxon>Propionibacteriales</taxon>
        <taxon>Kribbellaceae</taxon>
        <taxon>Kribbella</taxon>
    </lineage>
</organism>
<evidence type="ECO:0000256" key="2">
    <source>
        <dbReference type="ARBA" id="ARBA00022723"/>
    </source>
</evidence>
<evidence type="ECO:0000256" key="3">
    <source>
        <dbReference type="ARBA" id="ARBA00023002"/>
    </source>
</evidence>
<dbReference type="CDD" id="cd00207">
    <property type="entry name" value="fer2"/>
    <property type="match status" value="1"/>
</dbReference>
<evidence type="ECO:0000313" key="8">
    <source>
        <dbReference type="EMBL" id="TCC05579.1"/>
    </source>
</evidence>
<dbReference type="SUPFAM" id="SSF54292">
    <property type="entry name" value="2Fe-2S ferredoxin-like"/>
    <property type="match status" value="1"/>
</dbReference>
<evidence type="ECO:0000256" key="4">
    <source>
        <dbReference type="ARBA" id="ARBA00023004"/>
    </source>
</evidence>
<dbReference type="Proteomes" id="UP000292346">
    <property type="component" value="Unassembled WGS sequence"/>
</dbReference>
<dbReference type="PANTHER" id="PTHR44379:SF5">
    <property type="entry name" value="OXIDOREDUCTASE WITH IRON-SULFUR SUBUNIT"/>
    <property type="match status" value="1"/>
</dbReference>
<dbReference type="Gene3D" id="1.10.150.120">
    <property type="entry name" value="[2Fe-2S]-binding domain"/>
    <property type="match status" value="1"/>
</dbReference>
<keyword evidence="2" id="KW-0479">Metal-binding</keyword>
<dbReference type="PROSITE" id="PS00197">
    <property type="entry name" value="2FE2S_FER_1"/>
    <property type="match status" value="1"/>
</dbReference>
<dbReference type="OrthoDB" id="159930at2"/>
<keyword evidence="5" id="KW-0411">Iron-sulfur</keyword>
<dbReference type="Pfam" id="PF00111">
    <property type="entry name" value="Fer2"/>
    <property type="match status" value="1"/>
</dbReference>
<dbReference type="GO" id="GO:0051537">
    <property type="term" value="F:2 iron, 2 sulfur cluster binding"/>
    <property type="evidence" value="ECO:0007669"/>
    <property type="project" value="UniProtKB-KW"/>
</dbReference>
<keyword evidence="3" id="KW-0560">Oxidoreductase</keyword>
<reference evidence="8 9" key="1">
    <citation type="submission" date="2019-02" db="EMBL/GenBank/DDBJ databases">
        <title>Kribbella capetownensis sp. nov. and Kribbella speibonae sp. nov., isolated from soil.</title>
        <authorList>
            <person name="Curtis S.M."/>
            <person name="Norton I."/>
            <person name="Everest G.J."/>
            <person name="Meyers P.R."/>
        </authorList>
    </citation>
    <scope>NUCLEOTIDE SEQUENCE [LARGE SCALE GENOMIC DNA]</scope>
    <source>
        <strain evidence="8 9">KCTC 29219</strain>
    </source>
</reference>
<dbReference type="InterPro" id="IPR051452">
    <property type="entry name" value="Diverse_Oxidoreductases"/>
</dbReference>
<keyword evidence="9" id="KW-1185">Reference proteome</keyword>
<dbReference type="FunFam" id="3.10.20.30:FF:000020">
    <property type="entry name" value="Xanthine dehydrogenase iron-sulfur subunit"/>
    <property type="match status" value="1"/>
</dbReference>
<dbReference type="Gene3D" id="3.10.20.30">
    <property type="match status" value="1"/>
</dbReference>
<dbReference type="GO" id="GO:0016491">
    <property type="term" value="F:oxidoreductase activity"/>
    <property type="evidence" value="ECO:0007669"/>
    <property type="project" value="UniProtKB-KW"/>
</dbReference>
<dbReference type="EMBL" id="SJJZ01000003">
    <property type="protein sequence ID" value="TCC05579.1"/>
    <property type="molecule type" value="Genomic_DNA"/>
</dbReference>
<dbReference type="SUPFAM" id="SSF47741">
    <property type="entry name" value="CO dehydrogenase ISP C-domain like"/>
    <property type="match status" value="1"/>
</dbReference>
<comment type="pathway">
    <text evidence="6">Alkaloid degradation; nicotine degradation.</text>
</comment>
<keyword evidence="4" id="KW-0408">Iron</keyword>
<protein>
    <submittedName>
        <fullName evidence="8">(2Fe-2S)-binding protein</fullName>
    </submittedName>
</protein>
<dbReference type="InterPro" id="IPR036010">
    <property type="entry name" value="2Fe-2S_ferredoxin-like_sf"/>
</dbReference>
<sequence>MTRITVKVDGSSFTDEVEPRTLLVLYLREQLGKTGTVVGCDTGNCGACTVHLDGRSVKSCSLLAVQADGHEITTIEGLATNGQLHPMQQAFHEHHALQCGYCTPGMIMQSIDLIADNPNPSDEDIRLGLEGNLCRCTGYQNIVKAVQAAAGAAAPQASAAGGAQ</sequence>
<evidence type="ECO:0000259" key="7">
    <source>
        <dbReference type="PROSITE" id="PS51085"/>
    </source>
</evidence>
<name>A0A4R0HCW8_9ACTN</name>
<gene>
    <name evidence="8" type="ORF">E0H45_26560</name>
</gene>
<dbReference type="GO" id="GO:0046872">
    <property type="term" value="F:metal ion binding"/>
    <property type="evidence" value="ECO:0007669"/>
    <property type="project" value="UniProtKB-KW"/>
</dbReference>
<evidence type="ECO:0000256" key="1">
    <source>
        <dbReference type="ARBA" id="ARBA00022714"/>
    </source>
</evidence>
<proteinExistence type="predicted"/>
<dbReference type="InterPro" id="IPR012675">
    <property type="entry name" value="Beta-grasp_dom_sf"/>
</dbReference>
<dbReference type="PANTHER" id="PTHR44379">
    <property type="entry name" value="OXIDOREDUCTASE WITH IRON-SULFUR SUBUNIT"/>
    <property type="match status" value="1"/>
</dbReference>
<dbReference type="InterPro" id="IPR002888">
    <property type="entry name" value="2Fe-2S-bd"/>
</dbReference>
<evidence type="ECO:0000256" key="5">
    <source>
        <dbReference type="ARBA" id="ARBA00023014"/>
    </source>
</evidence>
<dbReference type="InterPro" id="IPR006058">
    <property type="entry name" value="2Fe2S_fd_BS"/>
</dbReference>
<dbReference type="InterPro" id="IPR036884">
    <property type="entry name" value="2Fe-2S-bd_dom_sf"/>
</dbReference>
<dbReference type="AlphaFoldDB" id="A0A4R0HCW8"/>
<dbReference type="FunFam" id="1.10.150.120:FF:000003">
    <property type="entry name" value="Carbon monoxide dehydrogenase, small subunit"/>
    <property type="match status" value="1"/>
</dbReference>
<dbReference type="Pfam" id="PF01799">
    <property type="entry name" value="Fer2_2"/>
    <property type="match status" value="1"/>
</dbReference>
<dbReference type="RefSeq" id="WP_131342269.1">
    <property type="nucleotide sequence ID" value="NZ_SJJZ01000003.1"/>
</dbReference>
<evidence type="ECO:0000313" key="9">
    <source>
        <dbReference type="Proteomes" id="UP000292346"/>
    </source>
</evidence>
<dbReference type="PROSITE" id="PS51085">
    <property type="entry name" value="2FE2S_FER_2"/>
    <property type="match status" value="1"/>
</dbReference>
<feature type="domain" description="2Fe-2S ferredoxin-type" evidence="7">
    <location>
        <begin position="2"/>
        <end position="78"/>
    </location>
</feature>
<keyword evidence="1" id="KW-0001">2Fe-2S</keyword>
<comment type="caution">
    <text evidence="8">The sequence shown here is derived from an EMBL/GenBank/DDBJ whole genome shotgun (WGS) entry which is preliminary data.</text>
</comment>
<dbReference type="InterPro" id="IPR001041">
    <property type="entry name" value="2Fe-2S_ferredoxin-type"/>
</dbReference>
<accession>A0A4R0HCW8</accession>